<proteinExistence type="predicted"/>
<dbReference type="EMBL" id="QEKH01000040">
    <property type="protein sequence ID" value="PVY35620.1"/>
    <property type="molecule type" value="Genomic_DNA"/>
</dbReference>
<evidence type="ECO:0000313" key="2">
    <source>
        <dbReference type="Proteomes" id="UP000245959"/>
    </source>
</evidence>
<name>A0A2U1AGT4_9BACT</name>
<accession>A0A2U1AGT4</accession>
<comment type="caution">
    <text evidence="1">The sequence shown here is derived from an EMBL/GenBank/DDBJ whole genome shotgun (WGS) entry which is preliminary data.</text>
</comment>
<dbReference type="Proteomes" id="UP000245959">
    <property type="component" value="Unassembled WGS sequence"/>
</dbReference>
<sequence length="41" mass="4635">MANNPVVMVMDKPGSHPGRTYCITRSDGSVQCEERKRRQAE</sequence>
<reference evidence="1 2" key="1">
    <citation type="submission" date="2018-04" db="EMBL/GenBank/DDBJ databases">
        <title>Genomic Encyclopedia of Type Strains, Phase IV (KMG-IV): sequencing the most valuable type-strain genomes for metagenomic binning, comparative biology and taxonomic classification.</title>
        <authorList>
            <person name="Goeker M."/>
        </authorList>
    </citation>
    <scope>NUCLEOTIDE SEQUENCE [LARGE SCALE GENOMIC DNA]</scope>
    <source>
        <strain evidence="1 2">DSM 14823</strain>
    </source>
</reference>
<keyword evidence="2" id="KW-1185">Reference proteome</keyword>
<organism evidence="1 2">
    <name type="scientific">Victivallis vadensis</name>
    <dbReference type="NCBI Taxonomy" id="172901"/>
    <lineage>
        <taxon>Bacteria</taxon>
        <taxon>Pseudomonadati</taxon>
        <taxon>Lentisphaerota</taxon>
        <taxon>Lentisphaeria</taxon>
        <taxon>Victivallales</taxon>
        <taxon>Victivallaceae</taxon>
        <taxon>Victivallis</taxon>
    </lineage>
</organism>
<protein>
    <submittedName>
        <fullName evidence="1">Uncharacterized protein</fullName>
    </submittedName>
</protein>
<dbReference type="AlphaFoldDB" id="A0A2U1AGT4"/>
<evidence type="ECO:0000313" key="1">
    <source>
        <dbReference type="EMBL" id="PVY35620.1"/>
    </source>
</evidence>
<gene>
    <name evidence="1" type="ORF">C8D82_14027</name>
</gene>